<sequence>MSTELEEIVVRHTHRIPAPEGPSGDGATVARQFDAALMSVGFKLSGDALSALSGFSEQTVRGVAVRTLATVREMVGDHVRHNTYFRDFPRNVPDTLDFWAGLLRQTLRDPVAAGGAVASLKRGSLNLLALTGYGRYRHTYEEMLAAHDELIAGAGDRVTVLRLGSGLDEEGRRLYLRLAGSTTPLGGEDLAALRTLAVHYASGPHPERIPVRENRAVINRARLSIGADLLADTVTDVLRLACALSNGDVTLAEPTRFAPMPRPVRRALLAALDGLVAADPGRL</sequence>
<proteinExistence type="predicted"/>
<dbReference type="AlphaFoldDB" id="A0A6L9QUZ1"/>
<comment type="caution">
    <text evidence="1">The sequence shown here is derived from an EMBL/GenBank/DDBJ whole genome shotgun (WGS) entry which is preliminary data.</text>
</comment>
<accession>A0A6L9QUZ1</accession>
<evidence type="ECO:0000313" key="2">
    <source>
        <dbReference type="Proteomes" id="UP000475532"/>
    </source>
</evidence>
<gene>
    <name evidence="1" type="ORF">G3I70_43595</name>
</gene>
<dbReference type="Proteomes" id="UP000475532">
    <property type="component" value="Unassembled WGS sequence"/>
</dbReference>
<name>A0A6L9QUZ1_9ACTN</name>
<feature type="non-terminal residue" evidence="1">
    <location>
        <position position="283"/>
    </location>
</feature>
<reference evidence="1 2" key="1">
    <citation type="submission" date="2020-01" db="EMBL/GenBank/DDBJ databases">
        <title>Insect and environment-associated Actinomycetes.</title>
        <authorList>
            <person name="Currrie C."/>
            <person name="Chevrette M."/>
            <person name="Carlson C."/>
            <person name="Stubbendieck R."/>
            <person name="Wendt-Pienkowski E."/>
        </authorList>
    </citation>
    <scope>NUCLEOTIDE SEQUENCE [LARGE SCALE GENOMIC DNA]</scope>
    <source>
        <strain evidence="1 2">SID10258</strain>
    </source>
</reference>
<protein>
    <submittedName>
        <fullName evidence="1">Uncharacterized protein</fullName>
    </submittedName>
</protein>
<evidence type="ECO:0000313" key="1">
    <source>
        <dbReference type="EMBL" id="NEA29345.1"/>
    </source>
</evidence>
<dbReference type="EMBL" id="JAAGLI010001178">
    <property type="protein sequence ID" value="NEA29345.1"/>
    <property type="molecule type" value="Genomic_DNA"/>
</dbReference>
<organism evidence="1 2">
    <name type="scientific">Actinomadura bangladeshensis</name>
    <dbReference type="NCBI Taxonomy" id="453573"/>
    <lineage>
        <taxon>Bacteria</taxon>
        <taxon>Bacillati</taxon>
        <taxon>Actinomycetota</taxon>
        <taxon>Actinomycetes</taxon>
        <taxon>Streptosporangiales</taxon>
        <taxon>Thermomonosporaceae</taxon>
        <taxon>Actinomadura</taxon>
    </lineage>
</organism>